<dbReference type="EnsemblFungi" id="EJT78695">
    <property type="protein sequence ID" value="EJT78695"/>
    <property type="gene ID" value="GGTG_03794"/>
</dbReference>
<dbReference type="GeneID" id="20344252"/>
<reference evidence="3" key="1">
    <citation type="submission" date="2010-07" db="EMBL/GenBank/DDBJ databases">
        <title>The genome sequence of Gaeumannomyces graminis var. tritici strain R3-111a-1.</title>
        <authorList>
            <consortium name="The Broad Institute Genome Sequencing Platform"/>
            <person name="Ma L.-J."/>
            <person name="Dead R."/>
            <person name="Young S."/>
            <person name="Zeng Q."/>
            <person name="Koehrsen M."/>
            <person name="Alvarado L."/>
            <person name="Berlin A."/>
            <person name="Chapman S.B."/>
            <person name="Chen Z."/>
            <person name="Freedman E."/>
            <person name="Gellesch M."/>
            <person name="Goldberg J."/>
            <person name="Griggs A."/>
            <person name="Gujja S."/>
            <person name="Heilman E.R."/>
            <person name="Heiman D."/>
            <person name="Hepburn T."/>
            <person name="Howarth C."/>
            <person name="Jen D."/>
            <person name="Larson L."/>
            <person name="Mehta T."/>
            <person name="Neiman D."/>
            <person name="Pearson M."/>
            <person name="Roberts A."/>
            <person name="Saif S."/>
            <person name="Shea T."/>
            <person name="Shenoy N."/>
            <person name="Sisk P."/>
            <person name="Stolte C."/>
            <person name="Sykes S."/>
            <person name="Walk T."/>
            <person name="White J."/>
            <person name="Yandava C."/>
            <person name="Haas B."/>
            <person name="Nusbaum C."/>
            <person name="Birren B."/>
        </authorList>
    </citation>
    <scope>NUCLEOTIDE SEQUENCE [LARGE SCALE GENOMIC DNA]</scope>
    <source>
        <strain evidence="3">R3-111a-1</strain>
    </source>
</reference>
<reference evidence="2" key="5">
    <citation type="submission" date="2018-04" db="UniProtKB">
        <authorList>
            <consortium name="EnsemblFungi"/>
        </authorList>
    </citation>
    <scope>IDENTIFICATION</scope>
    <source>
        <strain evidence="2">R3-111a-1</strain>
    </source>
</reference>
<name>J3NR89_GAET3</name>
<dbReference type="Proteomes" id="UP000006039">
    <property type="component" value="Unassembled WGS sequence"/>
</dbReference>
<dbReference type="RefSeq" id="XP_009219840.1">
    <property type="nucleotide sequence ID" value="XM_009221576.1"/>
</dbReference>
<sequence>MADGATPSSHGVRSSRLGRFRGRIQGASVAVKHGWTGRMAFSQFSGWPVGIPRALSTYTPTTKKTAVPSRDRNRNSCWYSAAGDALPNRRHDRAGGDHLITVWCKEIPESSSLANFCIGGSKERPTAIATAPRAQLPAEVFGRCHGDPRDLFHESVYAA</sequence>
<dbReference type="HOGENOM" id="CLU_1660873_0_0_1"/>
<reference evidence="1" key="3">
    <citation type="submission" date="2010-09" db="EMBL/GenBank/DDBJ databases">
        <title>Annotation of Gaeumannomyces graminis var. tritici R3-111a-1.</title>
        <authorList>
            <consortium name="The Broad Institute Genome Sequencing Platform"/>
            <person name="Ma L.-J."/>
            <person name="Dead R."/>
            <person name="Young S.K."/>
            <person name="Zeng Q."/>
            <person name="Gargeya S."/>
            <person name="Fitzgerald M."/>
            <person name="Haas B."/>
            <person name="Abouelleil A."/>
            <person name="Alvarado L."/>
            <person name="Arachchi H.M."/>
            <person name="Berlin A."/>
            <person name="Brown A."/>
            <person name="Chapman S.B."/>
            <person name="Chen Z."/>
            <person name="Dunbar C."/>
            <person name="Freedman E."/>
            <person name="Gearin G."/>
            <person name="Gellesch M."/>
            <person name="Goldberg J."/>
            <person name="Griggs A."/>
            <person name="Gujja S."/>
            <person name="Heiman D."/>
            <person name="Howarth C."/>
            <person name="Larson L."/>
            <person name="Lui A."/>
            <person name="MacDonald P.J.P."/>
            <person name="Mehta T."/>
            <person name="Montmayeur A."/>
            <person name="Murphy C."/>
            <person name="Neiman D."/>
            <person name="Pearson M."/>
            <person name="Priest M."/>
            <person name="Roberts A."/>
            <person name="Saif S."/>
            <person name="Shea T."/>
            <person name="Shenoy N."/>
            <person name="Sisk P."/>
            <person name="Stolte C."/>
            <person name="Sykes S."/>
            <person name="Yandava C."/>
            <person name="Wortman J."/>
            <person name="Nusbaum C."/>
            <person name="Birren B."/>
        </authorList>
    </citation>
    <scope>NUCLEOTIDE SEQUENCE</scope>
    <source>
        <strain evidence="1">R3-111a-1</strain>
    </source>
</reference>
<gene>
    <name evidence="2" type="primary">20344252</name>
    <name evidence="1" type="ORF">GGTG_03794</name>
</gene>
<evidence type="ECO:0000313" key="1">
    <source>
        <dbReference type="EMBL" id="EJT78695.1"/>
    </source>
</evidence>
<proteinExistence type="predicted"/>
<dbReference type="EMBL" id="GL385396">
    <property type="protein sequence ID" value="EJT78695.1"/>
    <property type="molecule type" value="Genomic_DNA"/>
</dbReference>
<dbReference type="VEuPathDB" id="FungiDB:GGTG_03794"/>
<organism evidence="1">
    <name type="scientific">Gaeumannomyces tritici (strain R3-111a-1)</name>
    <name type="common">Wheat and barley take-all root rot fungus</name>
    <name type="synonym">Gaeumannomyces graminis var. tritici</name>
    <dbReference type="NCBI Taxonomy" id="644352"/>
    <lineage>
        <taxon>Eukaryota</taxon>
        <taxon>Fungi</taxon>
        <taxon>Dikarya</taxon>
        <taxon>Ascomycota</taxon>
        <taxon>Pezizomycotina</taxon>
        <taxon>Sordariomycetes</taxon>
        <taxon>Sordariomycetidae</taxon>
        <taxon>Magnaporthales</taxon>
        <taxon>Magnaporthaceae</taxon>
        <taxon>Gaeumannomyces</taxon>
    </lineage>
</organism>
<protein>
    <submittedName>
        <fullName evidence="1 2">Uncharacterized protein</fullName>
    </submittedName>
</protein>
<accession>J3NR89</accession>
<evidence type="ECO:0000313" key="2">
    <source>
        <dbReference type="EnsemblFungi" id="EJT78695"/>
    </source>
</evidence>
<evidence type="ECO:0000313" key="3">
    <source>
        <dbReference type="Proteomes" id="UP000006039"/>
    </source>
</evidence>
<reference evidence="2" key="4">
    <citation type="journal article" date="2015" name="G3 (Bethesda)">
        <title>Genome sequences of three phytopathogenic species of the Magnaporthaceae family of fungi.</title>
        <authorList>
            <person name="Okagaki L.H."/>
            <person name="Nunes C.C."/>
            <person name="Sailsbery J."/>
            <person name="Clay B."/>
            <person name="Brown D."/>
            <person name="John T."/>
            <person name="Oh Y."/>
            <person name="Young N."/>
            <person name="Fitzgerald M."/>
            <person name="Haas B.J."/>
            <person name="Zeng Q."/>
            <person name="Young S."/>
            <person name="Adiconis X."/>
            <person name="Fan L."/>
            <person name="Levin J.Z."/>
            <person name="Mitchell T.K."/>
            <person name="Okubara P.A."/>
            <person name="Farman M.L."/>
            <person name="Kohn L.M."/>
            <person name="Birren B."/>
            <person name="Ma L.-J."/>
            <person name="Dean R.A."/>
        </authorList>
    </citation>
    <scope>NUCLEOTIDE SEQUENCE</scope>
    <source>
        <strain evidence="2">R3-111a-1</strain>
    </source>
</reference>
<reference evidence="1" key="2">
    <citation type="submission" date="2010-07" db="EMBL/GenBank/DDBJ databases">
        <authorList>
            <consortium name="The Broad Institute Genome Sequencing Platform"/>
            <consortium name="Broad Institute Genome Sequencing Center for Infectious Disease"/>
            <person name="Ma L.-J."/>
            <person name="Dead R."/>
            <person name="Young S."/>
            <person name="Zeng Q."/>
            <person name="Koehrsen M."/>
            <person name="Alvarado L."/>
            <person name="Berlin A."/>
            <person name="Chapman S.B."/>
            <person name="Chen Z."/>
            <person name="Freedman E."/>
            <person name="Gellesch M."/>
            <person name="Goldberg J."/>
            <person name="Griggs A."/>
            <person name="Gujja S."/>
            <person name="Heilman E.R."/>
            <person name="Heiman D."/>
            <person name="Hepburn T."/>
            <person name="Howarth C."/>
            <person name="Jen D."/>
            <person name="Larson L."/>
            <person name="Mehta T."/>
            <person name="Neiman D."/>
            <person name="Pearson M."/>
            <person name="Roberts A."/>
            <person name="Saif S."/>
            <person name="Shea T."/>
            <person name="Shenoy N."/>
            <person name="Sisk P."/>
            <person name="Stolte C."/>
            <person name="Sykes S."/>
            <person name="Walk T."/>
            <person name="White J."/>
            <person name="Yandava C."/>
            <person name="Haas B."/>
            <person name="Nusbaum C."/>
            <person name="Birren B."/>
        </authorList>
    </citation>
    <scope>NUCLEOTIDE SEQUENCE</scope>
    <source>
        <strain evidence="1">R3-111a-1</strain>
    </source>
</reference>
<dbReference type="AlphaFoldDB" id="J3NR89"/>
<keyword evidence="3" id="KW-1185">Reference proteome</keyword>